<gene>
    <name evidence="6" type="ORF">OFUS_LOCUS24689</name>
</gene>
<dbReference type="InterPro" id="IPR001496">
    <property type="entry name" value="SOCS_box"/>
</dbReference>
<name>A0A8S4Q4L8_OWEFU</name>
<evidence type="ECO:0000256" key="4">
    <source>
        <dbReference type="SAM" id="MobiDB-lite"/>
    </source>
</evidence>
<sequence>MVKRSSISNFLYSVSTNNLHETKKILKAGIDVNHRCGRKKRTVLFEAAAREFSSMTQLLLENGADPNITDNKGNNVLQCAIQSTPKSIKTIELLLRSGADILNKNQEGLNSLYMVIRSKSKVAIQIMNRMLQSHPEVTSKENYCSNMSPLTYAFNVPRILDTDKVKILIQNSGDIEDTVKNNDPPNAQDEESKATTDEIVPSFEKIIKMAKKTGSYELLLLFLQHNYIPSTPKLLSPSFFYFSTDYLKLVFDLGFNLWTDVKLQEFFILLTTFPIDPELNAEDPNVIHPGKELCVKVKEILVNKQPRSLQNCSRVAIKRSLTPGRHWEKIDTFEIPENLREYLKYKGYNCDGSARQSKTFLVHFLEQLNETQKEYINW</sequence>
<dbReference type="Pfam" id="PF12796">
    <property type="entry name" value="Ank_2"/>
    <property type="match status" value="1"/>
</dbReference>
<evidence type="ECO:0000256" key="3">
    <source>
        <dbReference type="PROSITE-ProRule" id="PRU00023"/>
    </source>
</evidence>
<dbReference type="InterPro" id="IPR036036">
    <property type="entry name" value="SOCS_box-like_dom_sf"/>
</dbReference>
<dbReference type="SMART" id="SM00248">
    <property type="entry name" value="ANK"/>
    <property type="match status" value="5"/>
</dbReference>
<dbReference type="PROSITE" id="PS50088">
    <property type="entry name" value="ANK_REPEAT"/>
    <property type="match status" value="1"/>
</dbReference>
<protein>
    <recommendedName>
        <fullName evidence="5">SOCS box domain-containing protein</fullName>
    </recommendedName>
</protein>
<keyword evidence="7" id="KW-1185">Reference proteome</keyword>
<evidence type="ECO:0000313" key="7">
    <source>
        <dbReference type="Proteomes" id="UP000749559"/>
    </source>
</evidence>
<accession>A0A8S4Q4L8</accession>
<dbReference type="PANTHER" id="PTHR24198:SF165">
    <property type="entry name" value="ANKYRIN REPEAT-CONTAINING PROTEIN-RELATED"/>
    <property type="match status" value="1"/>
</dbReference>
<dbReference type="SUPFAM" id="SSF158235">
    <property type="entry name" value="SOCS box-like"/>
    <property type="match status" value="1"/>
</dbReference>
<dbReference type="PROSITE" id="PS50225">
    <property type="entry name" value="SOCS"/>
    <property type="match status" value="1"/>
</dbReference>
<dbReference type="InterPro" id="IPR002110">
    <property type="entry name" value="Ankyrin_rpt"/>
</dbReference>
<dbReference type="Gene3D" id="1.25.40.20">
    <property type="entry name" value="Ankyrin repeat-containing domain"/>
    <property type="match status" value="1"/>
</dbReference>
<reference evidence="6" key="1">
    <citation type="submission" date="2022-03" db="EMBL/GenBank/DDBJ databases">
        <authorList>
            <person name="Martin C."/>
        </authorList>
    </citation>
    <scope>NUCLEOTIDE SEQUENCE</scope>
</reference>
<keyword evidence="1" id="KW-0677">Repeat</keyword>
<dbReference type="SMART" id="SM00969">
    <property type="entry name" value="SOCS_box"/>
    <property type="match status" value="1"/>
</dbReference>
<feature type="domain" description="SOCS box" evidence="5">
    <location>
        <begin position="296"/>
        <end position="349"/>
    </location>
</feature>
<dbReference type="Proteomes" id="UP000749559">
    <property type="component" value="Unassembled WGS sequence"/>
</dbReference>
<evidence type="ECO:0000256" key="1">
    <source>
        <dbReference type="ARBA" id="ARBA00022737"/>
    </source>
</evidence>
<evidence type="ECO:0000259" key="5">
    <source>
        <dbReference type="PROSITE" id="PS50225"/>
    </source>
</evidence>
<comment type="caution">
    <text evidence="6">The sequence shown here is derived from an EMBL/GenBank/DDBJ whole genome shotgun (WGS) entry which is preliminary data.</text>
</comment>
<dbReference type="InterPro" id="IPR036770">
    <property type="entry name" value="Ankyrin_rpt-contain_sf"/>
</dbReference>
<evidence type="ECO:0000313" key="6">
    <source>
        <dbReference type="EMBL" id="CAH1800851.1"/>
    </source>
</evidence>
<feature type="repeat" description="ANK" evidence="3">
    <location>
        <begin position="39"/>
        <end position="71"/>
    </location>
</feature>
<proteinExistence type="predicted"/>
<dbReference type="Pfam" id="PF07525">
    <property type="entry name" value="SOCS_box"/>
    <property type="match status" value="1"/>
</dbReference>
<feature type="region of interest" description="Disordered" evidence="4">
    <location>
        <begin position="176"/>
        <end position="195"/>
    </location>
</feature>
<evidence type="ECO:0000256" key="2">
    <source>
        <dbReference type="ARBA" id="ARBA00023043"/>
    </source>
</evidence>
<keyword evidence="2 3" id="KW-0040">ANK repeat</keyword>
<dbReference type="EMBL" id="CAIIXF020000012">
    <property type="protein sequence ID" value="CAH1800851.1"/>
    <property type="molecule type" value="Genomic_DNA"/>
</dbReference>
<dbReference type="AlphaFoldDB" id="A0A8S4Q4L8"/>
<organism evidence="6 7">
    <name type="scientific">Owenia fusiformis</name>
    <name type="common">Polychaete worm</name>
    <dbReference type="NCBI Taxonomy" id="6347"/>
    <lineage>
        <taxon>Eukaryota</taxon>
        <taxon>Metazoa</taxon>
        <taxon>Spiralia</taxon>
        <taxon>Lophotrochozoa</taxon>
        <taxon>Annelida</taxon>
        <taxon>Polychaeta</taxon>
        <taxon>Sedentaria</taxon>
        <taxon>Canalipalpata</taxon>
        <taxon>Sabellida</taxon>
        <taxon>Oweniida</taxon>
        <taxon>Oweniidae</taxon>
        <taxon>Owenia</taxon>
    </lineage>
</organism>
<dbReference type="GO" id="GO:0035556">
    <property type="term" value="P:intracellular signal transduction"/>
    <property type="evidence" value="ECO:0007669"/>
    <property type="project" value="InterPro"/>
</dbReference>
<dbReference type="SUPFAM" id="SSF48403">
    <property type="entry name" value="Ankyrin repeat"/>
    <property type="match status" value="1"/>
</dbReference>
<dbReference type="OrthoDB" id="6234726at2759"/>
<dbReference type="PANTHER" id="PTHR24198">
    <property type="entry name" value="ANKYRIN REPEAT AND PROTEIN KINASE DOMAIN-CONTAINING PROTEIN"/>
    <property type="match status" value="1"/>
</dbReference>